<dbReference type="eggNOG" id="ENOG502S463">
    <property type="taxonomic scope" value="Eukaryota"/>
</dbReference>
<dbReference type="EMBL" id="AHAT01009280">
    <property type="status" value="NOT_ANNOTATED_CDS"/>
    <property type="molecule type" value="Genomic_DNA"/>
</dbReference>
<proteinExistence type="predicted"/>
<dbReference type="Pfam" id="PF15082">
    <property type="entry name" value="DUF4549"/>
    <property type="match status" value="1"/>
</dbReference>
<organism evidence="2 3">
    <name type="scientific">Lepisosteus oculatus</name>
    <name type="common">Spotted gar</name>
    <dbReference type="NCBI Taxonomy" id="7918"/>
    <lineage>
        <taxon>Eukaryota</taxon>
        <taxon>Metazoa</taxon>
        <taxon>Chordata</taxon>
        <taxon>Craniata</taxon>
        <taxon>Vertebrata</taxon>
        <taxon>Euteleostomi</taxon>
        <taxon>Actinopterygii</taxon>
        <taxon>Neopterygii</taxon>
        <taxon>Holostei</taxon>
        <taxon>Semionotiformes</taxon>
        <taxon>Lepisosteidae</taxon>
        <taxon>Lepisosteus</taxon>
    </lineage>
</organism>
<dbReference type="InterPro" id="IPR040401">
    <property type="entry name" value="CCDC162"/>
</dbReference>
<dbReference type="Proteomes" id="UP000018468">
    <property type="component" value="Linkage group LG1"/>
</dbReference>
<dbReference type="AlphaFoldDB" id="W5NIR0"/>
<reference evidence="3" key="1">
    <citation type="submission" date="2011-12" db="EMBL/GenBank/DDBJ databases">
        <title>The Draft Genome of Lepisosteus oculatus.</title>
        <authorList>
            <consortium name="The Broad Institute Genome Assembly &amp; Analysis Group"/>
            <consortium name="Computational R&amp;D Group"/>
            <consortium name="and Sequencing Platform"/>
            <person name="Di Palma F."/>
            <person name="Alfoldi J."/>
            <person name="Johnson J."/>
            <person name="Berlin A."/>
            <person name="Gnerre S."/>
            <person name="Jaffe D."/>
            <person name="MacCallum I."/>
            <person name="Young S."/>
            <person name="Walker B.J."/>
            <person name="Lander E.S."/>
            <person name="Lindblad-Toh K."/>
        </authorList>
    </citation>
    <scope>NUCLEOTIDE SEQUENCE [LARGE SCALE GENOMIC DNA]</scope>
</reference>
<reference evidence="2" key="2">
    <citation type="submission" date="2025-08" db="UniProtKB">
        <authorList>
            <consortium name="Ensembl"/>
        </authorList>
    </citation>
    <scope>IDENTIFICATION</scope>
</reference>
<protein>
    <submittedName>
        <fullName evidence="2">Coiled-coil domain containing 162</fullName>
    </submittedName>
</protein>
<evidence type="ECO:0000313" key="2">
    <source>
        <dbReference type="Ensembl" id="ENSLOCP00000020519.1"/>
    </source>
</evidence>
<dbReference type="OMA" id="QHSKIME"/>
<name>W5NIR0_LEPOC</name>
<dbReference type="PANTHER" id="PTHR33331">
    <property type="entry name" value="COILED-COIL DOMAIN-CONTAINING PROTEIN 162"/>
    <property type="match status" value="1"/>
</dbReference>
<dbReference type="Ensembl" id="ENSLOCT00000020554.1">
    <property type="protein sequence ID" value="ENSLOCP00000020519.1"/>
    <property type="gene ID" value="ENSLOCG00000016611.1"/>
</dbReference>
<reference evidence="2" key="3">
    <citation type="submission" date="2025-09" db="UniProtKB">
        <authorList>
            <consortium name="Ensembl"/>
        </authorList>
    </citation>
    <scope>IDENTIFICATION</scope>
</reference>
<dbReference type="Bgee" id="ENSLOCG00000016611">
    <property type="expression patterns" value="Expressed in mesonephros and 2 other cell types or tissues"/>
</dbReference>
<accession>W5NIR0</accession>
<evidence type="ECO:0000313" key="3">
    <source>
        <dbReference type="Proteomes" id="UP000018468"/>
    </source>
</evidence>
<keyword evidence="3" id="KW-1185">Reference proteome</keyword>
<dbReference type="InParanoid" id="W5NIR0"/>
<dbReference type="HOGENOM" id="CLU_137693_0_0_1"/>
<evidence type="ECO:0000259" key="1">
    <source>
        <dbReference type="Pfam" id="PF15082"/>
    </source>
</evidence>
<feature type="domain" description="DUF4549" evidence="1">
    <location>
        <begin position="13"/>
        <end position="154"/>
    </location>
</feature>
<dbReference type="PANTHER" id="PTHR33331:SF13">
    <property type="entry name" value="COILED-COIL DOMAIN CONTAINING 162"/>
    <property type="match status" value="1"/>
</dbReference>
<sequence>NTVKFLVQYMAVVYKVSSTERLQLMERELSSQLSALKTEIEENGVLQGTPAKSYSSVPIPKDMSYFRQERELVLRRALQVAAARPVLVQADAMQRELESCLSREYTPESLPLLLHQFYTDRSYQLAQCKYQYMLRWRRFCRHSSIIEQLYPLYKQQKREIMGDY</sequence>
<dbReference type="GeneTree" id="ENSGT00390000007445"/>
<dbReference type="InterPro" id="IPR029376">
    <property type="entry name" value="DUF4549"/>
</dbReference>